<feature type="transmembrane region" description="Helical" evidence="2">
    <location>
        <begin position="37"/>
        <end position="58"/>
    </location>
</feature>
<dbReference type="Proteomes" id="UP000273022">
    <property type="component" value="Unassembled WGS sequence"/>
</dbReference>
<keyword evidence="2" id="KW-1133">Transmembrane helix</keyword>
<evidence type="ECO:0000313" key="4">
    <source>
        <dbReference type="Proteomes" id="UP000273022"/>
    </source>
</evidence>
<dbReference type="RefSeq" id="WP_121853799.1">
    <property type="nucleotide sequence ID" value="NZ_CP037952.1"/>
</dbReference>
<dbReference type="EMBL" id="QYYH01000067">
    <property type="protein sequence ID" value="RJY13212.1"/>
    <property type="molecule type" value="Genomic_DNA"/>
</dbReference>
<feature type="region of interest" description="Disordered" evidence="1">
    <location>
        <begin position="177"/>
        <end position="197"/>
    </location>
</feature>
<reference evidence="3 4" key="1">
    <citation type="submission" date="2018-09" db="EMBL/GenBank/DDBJ databases">
        <title>Phylogeny of the Shewanellaceae, and recommendation for two new genera, Pseudoshewanella and Parashewanella.</title>
        <authorList>
            <person name="Wang G."/>
        </authorList>
    </citation>
    <scope>NUCLEOTIDE SEQUENCE [LARGE SCALE GENOMIC DNA]</scope>
    <source>
        <strain evidence="3 4">KCTC 22492</strain>
    </source>
</reference>
<evidence type="ECO:0000313" key="3">
    <source>
        <dbReference type="EMBL" id="RJY13212.1"/>
    </source>
</evidence>
<organism evidence="3 4">
    <name type="scientific">Parashewanella spongiae</name>
    <dbReference type="NCBI Taxonomy" id="342950"/>
    <lineage>
        <taxon>Bacteria</taxon>
        <taxon>Pseudomonadati</taxon>
        <taxon>Pseudomonadota</taxon>
        <taxon>Gammaproteobacteria</taxon>
        <taxon>Alteromonadales</taxon>
        <taxon>Shewanellaceae</taxon>
        <taxon>Parashewanella</taxon>
    </lineage>
</organism>
<feature type="transmembrane region" description="Helical" evidence="2">
    <location>
        <begin position="64"/>
        <end position="83"/>
    </location>
</feature>
<evidence type="ECO:0000256" key="2">
    <source>
        <dbReference type="SAM" id="Phobius"/>
    </source>
</evidence>
<accession>A0A3A6TL27</accession>
<dbReference type="OrthoDB" id="7059223at2"/>
<comment type="caution">
    <text evidence="3">The sequence shown here is derived from an EMBL/GenBank/DDBJ whole genome shotgun (WGS) entry which is preliminary data.</text>
</comment>
<dbReference type="AlphaFoldDB" id="A0A3A6TL27"/>
<proteinExistence type="predicted"/>
<evidence type="ECO:0000256" key="1">
    <source>
        <dbReference type="SAM" id="MobiDB-lite"/>
    </source>
</evidence>
<keyword evidence="2" id="KW-0472">Membrane</keyword>
<gene>
    <name evidence="3" type="ORF">D5R81_11590</name>
</gene>
<sequence length="349" mass="40468">MAHSHLKNISEIFAYISGAGLVQQLDKAQASLRLSLFVRWLIAIVALAISIMAFLSFFLAEPKYQITTGIITLIAIVVVLILSESFNNLSIGKILTLSNEVKKKDTEKETVKTENKELRQELFKIVSNIQQSQVNNTYNAPSDEWLKALGVVKSEDSPEDEQDEQEDQDEIKRAVQHLAERERSREKSRERSQNRRKAEQVALNKYFTQSSIPQSELIQRVEFSGSFDEIDPIMNRRVVFDGYLKSVTNERFIEVIPNTNASFMYYDRLYVMLNKIHFYREAKKINADLLLIIVDIEELDEESKRPDRSERVFDFFQPAISNKLLKVEHLKVSQKEIEEFEDNGQQRLL</sequence>
<keyword evidence="2" id="KW-0812">Transmembrane</keyword>
<protein>
    <submittedName>
        <fullName evidence="3">Uncharacterized protein</fullName>
    </submittedName>
</protein>
<keyword evidence="4" id="KW-1185">Reference proteome</keyword>
<name>A0A3A6TL27_9GAMM</name>